<protein>
    <submittedName>
        <fullName evidence="3">Uncharacterized protein</fullName>
    </submittedName>
</protein>
<keyword evidence="4" id="KW-1185">Reference proteome</keyword>
<feature type="region of interest" description="Disordered" evidence="1">
    <location>
        <begin position="105"/>
        <end position="269"/>
    </location>
</feature>
<accession>A0A9W7F5P5</accession>
<keyword evidence="2" id="KW-1133">Transmembrane helix</keyword>
<evidence type="ECO:0000256" key="1">
    <source>
        <dbReference type="SAM" id="MobiDB-lite"/>
    </source>
</evidence>
<organism evidence="3 4">
    <name type="scientific">Triparma strigata</name>
    <dbReference type="NCBI Taxonomy" id="1606541"/>
    <lineage>
        <taxon>Eukaryota</taxon>
        <taxon>Sar</taxon>
        <taxon>Stramenopiles</taxon>
        <taxon>Ochrophyta</taxon>
        <taxon>Bolidophyceae</taxon>
        <taxon>Parmales</taxon>
        <taxon>Triparmaceae</taxon>
        <taxon>Triparma</taxon>
    </lineage>
</organism>
<feature type="compositionally biased region" description="Acidic residues" evidence="1">
    <location>
        <begin position="134"/>
        <end position="160"/>
    </location>
</feature>
<dbReference type="AlphaFoldDB" id="A0A9W7F5P5"/>
<feature type="compositionally biased region" description="Acidic residues" evidence="1">
    <location>
        <begin position="239"/>
        <end position="257"/>
    </location>
</feature>
<evidence type="ECO:0000313" key="4">
    <source>
        <dbReference type="Proteomes" id="UP001165085"/>
    </source>
</evidence>
<feature type="compositionally biased region" description="Low complexity" evidence="1">
    <location>
        <begin position="179"/>
        <end position="193"/>
    </location>
</feature>
<keyword evidence="2" id="KW-0812">Transmembrane</keyword>
<feature type="transmembrane region" description="Helical" evidence="2">
    <location>
        <begin position="47"/>
        <end position="72"/>
    </location>
</feature>
<name>A0A9W7F5P5_9STRA</name>
<proteinExistence type="predicted"/>
<keyword evidence="2" id="KW-0472">Membrane</keyword>
<gene>
    <name evidence="3" type="ORF">TrST_g10412</name>
</gene>
<dbReference type="EMBL" id="BRXY01000583">
    <property type="protein sequence ID" value="GMI01774.1"/>
    <property type="molecule type" value="Genomic_DNA"/>
</dbReference>
<feature type="compositionally biased region" description="Low complexity" evidence="1">
    <location>
        <begin position="204"/>
        <end position="213"/>
    </location>
</feature>
<sequence>MEERVIYAHPDSPTVKPSVINEFRTSSTISNSRSADMKILTSGLARYGISLTVLVLTLVFVLAIILFAGGVYTSRTFFRWKRSGLLRGEGVEHVVFENDQQLEGLGRSLDEDSEGDVGVAGDGDENDGRKISTEEEEYEDESDNDSDSNTTDEDDIDNDNDNDKNDDTPTHYTSQASILDNSTSSTDGSSSVDDNTDTTDDKLVVVTKPLKVPSLPPLPEMNQSLSSGFHLREMKRNEDDDDDDDDDDDEEEEEKDEVELSKTIPQGNNELVKWLNLSSGAAEGTRK</sequence>
<evidence type="ECO:0000256" key="2">
    <source>
        <dbReference type="SAM" id="Phobius"/>
    </source>
</evidence>
<evidence type="ECO:0000313" key="3">
    <source>
        <dbReference type="EMBL" id="GMI01774.1"/>
    </source>
</evidence>
<dbReference type="OrthoDB" id="10610690at2759"/>
<reference evidence="4" key="1">
    <citation type="journal article" date="2023" name="Commun. Biol.">
        <title>Genome analysis of Parmales, the sister group of diatoms, reveals the evolutionary specialization of diatoms from phago-mixotrophs to photoautotrophs.</title>
        <authorList>
            <person name="Ban H."/>
            <person name="Sato S."/>
            <person name="Yoshikawa S."/>
            <person name="Yamada K."/>
            <person name="Nakamura Y."/>
            <person name="Ichinomiya M."/>
            <person name="Sato N."/>
            <person name="Blanc-Mathieu R."/>
            <person name="Endo H."/>
            <person name="Kuwata A."/>
            <person name="Ogata H."/>
        </authorList>
    </citation>
    <scope>NUCLEOTIDE SEQUENCE [LARGE SCALE GENOMIC DNA]</scope>
    <source>
        <strain evidence="4">NIES 3701</strain>
    </source>
</reference>
<dbReference type="Proteomes" id="UP001165085">
    <property type="component" value="Unassembled WGS sequence"/>
</dbReference>
<comment type="caution">
    <text evidence="3">The sequence shown here is derived from an EMBL/GenBank/DDBJ whole genome shotgun (WGS) entry which is preliminary data.</text>
</comment>